<dbReference type="InterPro" id="IPR045864">
    <property type="entry name" value="aa-tRNA-synth_II/BPL/LPL"/>
</dbReference>
<sequence>MAVTSTLVIRAEQAMDAAADLDRSVDLLRAVADGAIGEDRVVRLYAPLPTVALSRRESRMPGFDVAAQAAIERGFTPVVRPTGGRAVAYDSSCIVFDIVQREREMTDQRTFFIRVGESLVSAMRRLGADARLGDVPGEYCPGEFSVNARGAVKLIGTSQRAVRGARLLSGMVPLNEVAHLADVLAVVNAALGLDWDAATFGTLRDEAPPVDRSVVEDAIVGALIEV</sequence>
<proteinExistence type="predicted"/>
<dbReference type="InterPro" id="IPR004143">
    <property type="entry name" value="BPL_LPL_catalytic"/>
</dbReference>
<dbReference type="AlphaFoldDB" id="A0A4P6EC45"/>
<gene>
    <name evidence="2" type="ORF">ET475_00090</name>
</gene>
<dbReference type="Gene3D" id="3.30.930.10">
    <property type="entry name" value="Bira Bifunctional Protein, Domain 2"/>
    <property type="match status" value="1"/>
</dbReference>
<evidence type="ECO:0000313" key="2">
    <source>
        <dbReference type="EMBL" id="QAY58559.1"/>
    </source>
</evidence>
<dbReference type="PROSITE" id="PS51733">
    <property type="entry name" value="BPL_LPL_CATALYTIC"/>
    <property type="match status" value="1"/>
</dbReference>
<keyword evidence="2" id="KW-0436">Ligase</keyword>
<keyword evidence="3" id="KW-1185">Reference proteome</keyword>
<evidence type="ECO:0000313" key="3">
    <source>
        <dbReference type="Proteomes" id="UP000293995"/>
    </source>
</evidence>
<dbReference type="KEGG" id="mprt:ET475_00090"/>
<dbReference type="SUPFAM" id="SSF55681">
    <property type="entry name" value="Class II aaRS and biotin synthetases"/>
    <property type="match status" value="1"/>
</dbReference>
<dbReference type="RefSeq" id="WP_129384868.1">
    <property type="nucleotide sequence ID" value="NZ_CP035494.1"/>
</dbReference>
<accession>A0A4P6EC45</accession>
<dbReference type="Pfam" id="PF21948">
    <property type="entry name" value="LplA-B_cat"/>
    <property type="match status" value="1"/>
</dbReference>
<reference evidence="2 3" key="1">
    <citation type="submission" date="2019-01" db="EMBL/GenBank/DDBJ databases">
        <title>Genome sequencing of strain DFW100M-13.</title>
        <authorList>
            <person name="Heo J."/>
            <person name="Kim S.-J."/>
            <person name="Kim J.-S."/>
            <person name="Hong S.-B."/>
            <person name="Kwon S.-W."/>
        </authorList>
    </citation>
    <scope>NUCLEOTIDE SEQUENCE [LARGE SCALE GENOMIC DNA]</scope>
    <source>
        <strain evidence="2 3">DFW100M-13</strain>
    </source>
</reference>
<dbReference type="Proteomes" id="UP000293995">
    <property type="component" value="Chromosome"/>
</dbReference>
<dbReference type="EMBL" id="CP035494">
    <property type="protein sequence ID" value="QAY58559.1"/>
    <property type="molecule type" value="Genomic_DNA"/>
</dbReference>
<protein>
    <submittedName>
        <fullName evidence="2">Lipoate--protein ligase family protein</fullName>
    </submittedName>
</protein>
<dbReference type="OrthoDB" id="5243608at2"/>
<dbReference type="GO" id="GO:0016874">
    <property type="term" value="F:ligase activity"/>
    <property type="evidence" value="ECO:0007669"/>
    <property type="project" value="UniProtKB-KW"/>
</dbReference>
<organism evidence="2 3">
    <name type="scientific">Microbacterium protaetiae</name>
    <dbReference type="NCBI Taxonomy" id="2509458"/>
    <lineage>
        <taxon>Bacteria</taxon>
        <taxon>Bacillati</taxon>
        <taxon>Actinomycetota</taxon>
        <taxon>Actinomycetes</taxon>
        <taxon>Micrococcales</taxon>
        <taxon>Microbacteriaceae</taxon>
        <taxon>Microbacterium</taxon>
    </lineage>
</organism>
<evidence type="ECO:0000259" key="1">
    <source>
        <dbReference type="PROSITE" id="PS51733"/>
    </source>
</evidence>
<name>A0A4P6EC45_9MICO</name>
<feature type="domain" description="BPL/LPL catalytic" evidence="1">
    <location>
        <begin position="36"/>
        <end position="226"/>
    </location>
</feature>